<gene>
    <name evidence="4" type="ORF">FMM05_04945</name>
</gene>
<evidence type="ECO:0000259" key="3">
    <source>
        <dbReference type="Pfam" id="PF24346"/>
    </source>
</evidence>
<dbReference type="InterPro" id="IPR026341">
    <property type="entry name" value="T9SS_type_B"/>
</dbReference>
<feature type="domain" description="DUF11" evidence="2">
    <location>
        <begin position="420"/>
        <end position="529"/>
    </location>
</feature>
<dbReference type="InterPro" id="IPR047589">
    <property type="entry name" value="DUF11_rpt"/>
</dbReference>
<evidence type="ECO:0000256" key="1">
    <source>
        <dbReference type="SAM" id="SignalP"/>
    </source>
</evidence>
<accession>A0A552V8B5</accession>
<dbReference type="Pfam" id="PF24346">
    <property type="entry name" value="DUF7507"/>
    <property type="match status" value="1"/>
</dbReference>
<evidence type="ECO:0000259" key="2">
    <source>
        <dbReference type="Pfam" id="PF01345"/>
    </source>
</evidence>
<keyword evidence="1" id="KW-0732">Signal</keyword>
<dbReference type="PROSITE" id="PS51257">
    <property type="entry name" value="PROKAR_LIPOPROTEIN"/>
    <property type="match status" value="1"/>
</dbReference>
<dbReference type="RefSeq" id="WP_143372224.1">
    <property type="nucleotide sequence ID" value="NZ_VJVZ01000002.1"/>
</dbReference>
<feature type="domain" description="DUF7507" evidence="3">
    <location>
        <begin position="533"/>
        <end position="626"/>
    </location>
</feature>
<feature type="signal peptide" evidence="1">
    <location>
        <begin position="1"/>
        <end position="20"/>
    </location>
</feature>
<dbReference type="NCBIfam" id="TIGR04131">
    <property type="entry name" value="Bac_Flav_CTERM"/>
    <property type="match status" value="1"/>
</dbReference>
<dbReference type="InterPro" id="IPR051172">
    <property type="entry name" value="Chlamydia_OmcB"/>
</dbReference>
<dbReference type="Gene3D" id="2.60.40.2700">
    <property type="match status" value="1"/>
</dbReference>
<dbReference type="Pfam" id="PF13585">
    <property type="entry name" value="CHU_C"/>
    <property type="match status" value="1"/>
</dbReference>
<dbReference type="EMBL" id="VJVZ01000002">
    <property type="protein sequence ID" value="TRW26726.1"/>
    <property type="molecule type" value="Genomic_DNA"/>
</dbReference>
<dbReference type="Pfam" id="PF01345">
    <property type="entry name" value="DUF11"/>
    <property type="match status" value="2"/>
</dbReference>
<sequence>MKKFAILFFLQALFACSIYAQGSEICDNGIDDDGDGLIDLNDPECTCQLPSLILNSSFENHSQCPTTYGQMSYSTPWVSGNLFTSTDYYNSCGFLLQDFPATGLYPFPHGDGVVGAAFINDYKEYLATCLPSDLIAGTNYTLKMLIACFPLTNTSYHPAGITCGNTPDYEPVEVTIYGSATCTNLMVAGVNAPTQNLAWFVLGSATYDPAVEWSQLTLNFTPPTNIRAISIGPPEGILPPNYPVFTSLYPPNQCSPYFLFDNLVLNETPIFEVDYGDICINGNVLTATPAQPLSNNTTYQWYYQGIAIQGATGPQYTVITGNGIQDYAVKITDNGTCMVLYPFTAPMDTPVITQTDACNPVIAATPGMAPYQWYFNGIAITGATEAQHTPIATGNYTVTGTLACGPTNQSDAVAVTVCSDLQIIKTITDVVNGQVTFKLTAKNAGPQNDNNVVVTDVLPTGYIYTSHTTNTGSYDPITGFWNIGDLAVNNEDELFITATVNVSGDHTNTATITGLNNDIELASNTSSVTPNGELYLSKAAEYTTYYNEGEIITYTLILTNTGNITVHDIVIDDDNADAGSIIPSQIVQLTPGESITITAQHTITPADVAAGVVVNQATVIGETYNDIFVKASSDDPATAEEEDATITNIVVEADLQVTKTNDQEVYQAGTIVTYTITVTNDGPSIAYNVDIHDNLPAGITIMEWTGSNATAGSSALNETVNNLLPGESVTYTVTLTIPDNFEGNLINVATAESDIFDPVLGNNKAVDTDTPCLDCATGPEPCTTCPPFFIPKGISPNGDTMNDRFDLTELGTINKLEIFNRYGRQVYSHTNYTNQWEGQDNSDNELPIGTYYYIVYFEEKAAQTGWVYINRNN</sequence>
<dbReference type="InterPro" id="IPR001434">
    <property type="entry name" value="OmcB-like_DUF11"/>
</dbReference>
<dbReference type="OrthoDB" id="9805017at2"/>
<dbReference type="NCBIfam" id="TIGR01451">
    <property type="entry name" value="B_ant_repeat"/>
    <property type="match status" value="3"/>
</dbReference>
<evidence type="ECO:0000313" key="5">
    <source>
        <dbReference type="Proteomes" id="UP000320643"/>
    </source>
</evidence>
<feature type="domain" description="DUF11" evidence="2">
    <location>
        <begin position="654"/>
        <end position="766"/>
    </location>
</feature>
<proteinExistence type="predicted"/>
<comment type="caution">
    <text evidence="4">The sequence shown here is derived from an EMBL/GenBank/DDBJ whole genome shotgun (WGS) entry which is preliminary data.</text>
</comment>
<dbReference type="InterPro" id="IPR013783">
    <property type="entry name" value="Ig-like_fold"/>
</dbReference>
<name>A0A552V8B5_9FLAO</name>
<dbReference type="AlphaFoldDB" id="A0A552V8B5"/>
<keyword evidence="5" id="KW-1185">Reference proteome</keyword>
<dbReference type="PANTHER" id="PTHR34819:SF3">
    <property type="entry name" value="CELL SURFACE PROTEIN"/>
    <property type="match status" value="1"/>
</dbReference>
<reference evidence="4 5" key="1">
    <citation type="submission" date="2019-07" db="EMBL/GenBank/DDBJ databases">
        <title>Flavobacterium sp. nov., isolated from glacier ice.</title>
        <authorList>
            <person name="Liu Q."/>
            <person name="Xin Y.-H."/>
        </authorList>
    </citation>
    <scope>NUCLEOTIDE SEQUENCE [LARGE SCALE GENOMIC DNA]</scope>
    <source>
        <strain evidence="4 5">ZT4R6</strain>
    </source>
</reference>
<dbReference type="Proteomes" id="UP000320643">
    <property type="component" value="Unassembled WGS sequence"/>
</dbReference>
<organism evidence="4 5">
    <name type="scientific">Flavobacterium zepuense</name>
    <dbReference type="NCBI Taxonomy" id="2593302"/>
    <lineage>
        <taxon>Bacteria</taxon>
        <taxon>Pseudomonadati</taxon>
        <taxon>Bacteroidota</taxon>
        <taxon>Flavobacteriia</taxon>
        <taxon>Flavobacteriales</taxon>
        <taxon>Flavobacteriaceae</taxon>
        <taxon>Flavobacterium</taxon>
    </lineage>
</organism>
<dbReference type="Gene3D" id="2.60.40.10">
    <property type="entry name" value="Immunoglobulins"/>
    <property type="match status" value="1"/>
</dbReference>
<dbReference type="PANTHER" id="PTHR34819">
    <property type="entry name" value="LARGE CYSTEINE-RICH PERIPLASMIC PROTEIN OMCB"/>
    <property type="match status" value="1"/>
</dbReference>
<dbReference type="InterPro" id="IPR055354">
    <property type="entry name" value="DUF7507"/>
</dbReference>
<dbReference type="Gene3D" id="2.60.40.1170">
    <property type="entry name" value="Mu homology domain, subdomain B"/>
    <property type="match status" value="1"/>
</dbReference>
<feature type="chain" id="PRO_5021882438" evidence="1">
    <location>
        <begin position="21"/>
        <end position="873"/>
    </location>
</feature>
<protein>
    <submittedName>
        <fullName evidence="4">DUF11 domain-containing protein</fullName>
    </submittedName>
</protein>
<evidence type="ECO:0000313" key="4">
    <source>
        <dbReference type="EMBL" id="TRW26726.1"/>
    </source>
</evidence>